<dbReference type="Pfam" id="PF00566">
    <property type="entry name" value="RabGAP-TBC"/>
    <property type="match status" value="1"/>
</dbReference>
<dbReference type="Proteomes" id="UP000000759">
    <property type="component" value="Chromosome 17"/>
</dbReference>
<evidence type="ECO:0000313" key="4">
    <source>
        <dbReference type="EMBL" id="EEC45560.1"/>
    </source>
</evidence>
<dbReference type="PANTHER" id="PTHR20913:SF7">
    <property type="entry name" value="RE60063P"/>
    <property type="match status" value="1"/>
</dbReference>
<feature type="domain" description="Rab-GAP TBC" evidence="3">
    <location>
        <begin position="49"/>
        <end position="369"/>
    </location>
</feature>
<dbReference type="GO" id="GO:0005096">
    <property type="term" value="F:GTPase activator activity"/>
    <property type="evidence" value="ECO:0007669"/>
    <property type="project" value="UniProtKB-KW"/>
</dbReference>
<dbReference type="PaxDb" id="2850-Phatr54901"/>
<keyword evidence="5" id="KW-1185">Reference proteome</keyword>
<dbReference type="SUPFAM" id="SSF47923">
    <property type="entry name" value="Ypt/Rab-GAP domain of gyp1p"/>
    <property type="match status" value="1"/>
</dbReference>
<dbReference type="InterPro" id="IPR035969">
    <property type="entry name" value="Rab-GAP_TBC_sf"/>
</dbReference>
<evidence type="ECO:0000259" key="3">
    <source>
        <dbReference type="PROSITE" id="PS50086"/>
    </source>
</evidence>
<name>B7G716_PHATC</name>
<dbReference type="GeneID" id="7203665"/>
<dbReference type="Gene3D" id="1.10.472.80">
    <property type="entry name" value="Ypt/Rab-GAP domain of gyp1p, domain 3"/>
    <property type="match status" value="1"/>
</dbReference>
<organism evidence="4 5">
    <name type="scientific">Phaeodactylum tricornutum (strain CCAP 1055/1)</name>
    <dbReference type="NCBI Taxonomy" id="556484"/>
    <lineage>
        <taxon>Eukaryota</taxon>
        <taxon>Sar</taxon>
        <taxon>Stramenopiles</taxon>
        <taxon>Ochrophyta</taxon>
        <taxon>Bacillariophyta</taxon>
        <taxon>Bacillariophyceae</taxon>
        <taxon>Bacillariophycidae</taxon>
        <taxon>Naviculales</taxon>
        <taxon>Phaeodactylaceae</taxon>
        <taxon>Phaeodactylum</taxon>
    </lineage>
</organism>
<protein>
    <recommendedName>
        <fullName evidence="3">Rab-GAP TBC domain-containing protein</fullName>
    </recommendedName>
</protein>
<keyword evidence="1" id="KW-0343">GTPase activation</keyword>
<dbReference type="STRING" id="556484.B7G716"/>
<feature type="region of interest" description="Disordered" evidence="2">
    <location>
        <begin position="1"/>
        <end position="20"/>
    </location>
</feature>
<dbReference type="InParanoid" id="B7G716"/>
<feature type="region of interest" description="Disordered" evidence="2">
    <location>
        <begin position="548"/>
        <end position="600"/>
    </location>
</feature>
<dbReference type="PANTHER" id="PTHR20913">
    <property type="entry name" value="TBC1 DOMAIN FAMILY MEMBER 20/GTPASE"/>
    <property type="match status" value="1"/>
</dbReference>
<feature type="compositionally biased region" description="Basic residues" evidence="2">
    <location>
        <begin position="570"/>
        <end position="580"/>
    </location>
</feature>
<dbReference type="InterPro" id="IPR045913">
    <property type="entry name" value="TBC20/Gyp8-like"/>
</dbReference>
<feature type="region of interest" description="Disordered" evidence="2">
    <location>
        <begin position="65"/>
        <end position="141"/>
    </location>
</feature>
<dbReference type="HOGENOM" id="CLU_304736_0_0_1"/>
<dbReference type="KEGG" id="pti:PHATRDRAFT_54901"/>
<dbReference type="Gene3D" id="1.10.8.1310">
    <property type="match status" value="2"/>
</dbReference>
<sequence>MIPSSQSSRASRRSPTPWNDKIVELQRVLAEPVVDLWRLRELALSEGGLVNDTIRQRAWPKLVGLHDHGPDEAVTPTTPTRPPPASSSTSARSRRPHDTPPRVPTTTLRPPRPGPVSSTHTPSRPRTVLPDDDSVASAGSRSRYRLPPIVAQSLDGPQIDLDVARCTWHLLTGTQRTQRLQMEHKRHRKVARLIKRKQRRLANLINYALVQSYTQVRVNDPHAEKDPRLRYYQGYHDVACIFLSTLGGSVTANPTTSFSNHHHNRNHNNDGMELLAASMGLQLPAAVLLQISNSHLRDCLQSNFQTLQTALRLTLMPLLAYFDPDLHAHLFAADMEPFFALSWVITWFAHEIRDTGLVKRLFDVFLVSHALMPVYLSVAMITHQLNREEILHTECDFSLLHQALRGLPKNSSTVGWKYRPGDGYVSDDEADDDEDSVYSENVETEFLLVQSDLELHHRYRHNVPGEAQSSVSSALSCASMESPSLVPFQELIDAAIVLMRRVPPHKLPALATRYYGADVVETMMREDVGFFQPPPQWAVASRAPADWVLQQQQEQQQARTRRGSKSTARRDRRRSQRSRSRSRDGQPTIADAARCDPEDATVSPIDETLLVQTVPRDKINNVAVIAAGLGRGGDDEDTARRRRRKRTLWVAAAVAVAAVAVGVALQYRQQPAPGVAVHESPYVLRSSGEDANAIRPRAEDNTIVTELSRVETIPVPEMMDSNSAQTDHVLVQSIIEDPPFPKGIVAESCFRDLTMEAHDEGNQTCASILPTHIPVWESVRGVTRGIAKLGGRLDKIYQTLVESSTQSQSRSVTYTDPVGKLPSLLGLSAAVQSRATAQISKMGGHLDDLRKNFLDPKARQLALLFRQRTNSELTRLSERFRQRGVSGAVSVHSHPEIPAWLSLQSRTQEHVAQEVLKIGDILHKILEPRLRRSVGTIDSAAVGRMFGESADRIRDVLGSLSPLVERLNKPWEERS</sequence>
<evidence type="ECO:0000256" key="2">
    <source>
        <dbReference type="SAM" id="MobiDB-lite"/>
    </source>
</evidence>
<proteinExistence type="predicted"/>
<dbReference type="eggNOG" id="KOG2595">
    <property type="taxonomic scope" value="Eukaryota"/>
</dbReference>
<dbReference type="AlphaFoldDB" id="B7G716"/>
<reference evidence="4 5" key="1">
    <citation type="journal article" date="2008" name="Nature">
        <title>The Phaeodactylum genome reveals the evolutionary history of diatom genomes.</title>
        <authorList>
            <person name="Bowler C."/>
            <person name="Allen A.E."/>
            <person name="Badger J.H."/>
            <person name="Grimwood J."/>
            <person name="Jabbari K."/>
            <person name="Kuo A."/>
            <person name="Maheswari U."/>
            <person name="Martens C."/>
            <person name="Maumus F."/>
            <person name="Otillar R.P."/>
            <person name="Rayko E."/>
            <person name="Salamov A."/>
            <person name="Vandepoele K."/>
            <person name="Beszteri B."/>
            <person name="Gruber A."/>
            <person name="Heijde M."/>
            <person name="Katinka M."/>
            <person name="Mock T."/>
            <person name="Valentin K."/>
            <person name="Verret F."/>
            <person name="Berges J.A."/>
            <person name="Brownlee C."/>
            <person name="Cadoret J.P."/>
            <person name="Chiovitti A."/>
            <person name="Choi C.J."/>
            <person name="Coesel S."/>
            <person name="De Martino A."/>
            <person name="Detter J.C."/>
            <person name="Durkin C."/>
            <person name="Falciatore A."/>
            <person name="Fournet J."/>
            <person name="Haruta M."/>
            <person name="Huysman M.J."/>
            <person name="Jenkins B.D."/>
            <person name="Jiroutova K."/>
            <person name="Jorgensen R.E."/>
            <person name="Joubert Y."/>
            <person name="Kaplan A."/>
            <person name="Kroger N."/>
            <person name="Kroth P.G."/>
            <person name="La Roche J."/>
            <person name="Lindquist E."/>
            <person name="Lommer M."/>
            <person name="Martin-Jezequel V."/>
            <person name="Lopez P.J."/>
            <person name="Lucas S."/>
            <person name="Mangogna M."/>
            <person name="McGinnis K."/>
            <person name="Medlin L.K."/>
            <person name="Montsant A."/>
            <person name="Oudot-Le Secq M.P."/>
            <person name="Napoli C."/>
            <person name="Obornik M."/>
            <person name="Parker M.S."/>
            <person name="Petit J.L."/>
            <person name="Porcel B.M."/>
            <person name="Poulsen N."/>
            <person name="Robison M."/>
            <person name="Rychlewski L."/>
            <person name="Rynearson T.A."/>
            <person name="Schmutz J."/>
            <person name="Shapiro H."/>
            <person name="Siaut M."/>
            <person name="Stanley M."/>
            <person name="Sussman M.R."/>
            <person name="Taylor A.R."/>
            <person name="Vardi A."/>
            <person name="von Dassow P."/>
            <person name="Vyverman W."/>
            <person name="Willis A."/>
            <person name="Wyrwicz L.S."/>
            <person name="Rokhsar D.S."/>
            <person name="Weissenbach J."/>
            <person name="Armbrust E.V."/>
            <person name="Green B.R."/>
            <person name="Van de Peer Y."/>
            <person name="Grigoriev I.V."/>
        </authorList>
    </citation>
    <scope>NUCLEOTIDE SEQUENCE [LARGE SCALE GENOMIC DNA]</scope>
    <source>
        <strain evidence="4 5">CCAP 1055/1</strain>
    </source>
</reference>
<dbReference type="GO" id="GO:0006888">
    <property type="term" value="P:endoplasmic reticulum to Golgi vesicle-mediated transport"/>
    <property type="evidence" value="ECO:0007669"/>
    <property type="project" value="TreeGrafter"/>
</dbReference>
<dbReference type="GO" id="GO:0005789">
    <property type="term" value="C:endoplasmic reticulum membrane"/>
    <property type="evidence" value="ECO:0007669"/>
    <property type="project" value="TreeGrafter"/>
</dbReference>
<evidence type="ECO:0000256" key="1">
    <source>
        <dbReference type="ARBA" id="ARBA00022468"/>
    </source>
</evidence>
<dbReference type="PROSITE" id="PS50086">
    <property type="entry name" value="TBC_RABGAP"/>
    <property type="match status" value="1"/>
</dbReference>
<dbReference type="EMBL" id="CM000619">
    <property type="protein sequence ID" value="EEC45560.1"/>
    <property type="molecule type" value="Genomic_DNA"/>
</dbReference>
<dbReference type="RefSeq" id="XP_002182824.1">
    <property type="nucleotide sequence ID" value="XM_002182788.1"/>
</dbReference>
<dbReference type="InterPro" id="IPR000195">
    <property type="entry name" value="Rab-GAP-TBC_dom"/>
</dbReference>
<reference evidence="5" key="2">
    <citation type="submission" date="2008-08" db="EMBL/GenBank/DDBJ databases">
        <authorList>
            <consortium name="Diatom Consortium"/>
            <person name="Grigoriev I."/>
            <person name="Grimwood J."/>
            <person name="Kuo A."/>
            <person name="Otillar R.P."/>
            <person name="Salamov A."/>
            <person name="Detter J.C."/>
            <person name="Lindquist E."/>
            <person name="Shapiro H."/>
            <person name="Lucas S."/>
            <person name="Glavina del Rio T."/>
            <person name="Pitluck S."/>
            <person name="Rokhsar D."/>
            <person name="Bowler C."/>
        </authorList>
    </citation>
    <scope>GENOME REANNOTATION</scope>
    <source>
        <strain evidence="5">CCAP 1055/1</strain>
    </source>
</reference>
<gene>
    <name evidence="4" type="ORF">PHATRDRAFT_54901</name>
</gene>
<evidence type="ECO:0000313" key="5">
    <source>
        <dbReference type="Proteomes" id="UP000000759"/>
    </source>
</evidence>
<dbReference type="OrthoDB" id="47254at2759"/>
<accession>B7G716</accession>